<feature type="signal peptide" evidence="1">
    <location>
        <begin position="1"/>
        <end position="26"/>
    </location>
</feature>
<evidence type="ECO:0000313" key="3">
    <source>
        <dbReference type="Proteomes" id="UP001236507"/>
    </source>
</evidence>
<proteinExistence type="predicted"/>
<dbReference type="EMBL" id="JASHIF010000012">
    <property type="protein sequence ID" value="MDI9860637.1"/>
    <property type="molecule type" value="Genomic_DNA"/>
</dbReference>
<evidence type="ECO:0000256" key="1">
    <source>
        <dbReference type="SAM" id="SignalP"/>
    </source>
</evidence>
<dbReference type="Pfam" id="PF13715">
    <property type="entry name" value="CarbopepD_reg_2"/>
    <property type="match status" value="1"/>
</dbReference>
<evidence type="ECO:0000313" key="2">
    <source>
        <dbReference type="EMBL" id="MDI9860637.1"/>
    </source>
</evidence>
<accession>A0ABT6YAY5</accession>
<comment type="caution">
    <text evidence="2">The sequence shown here is derived from an EMBL/GenBank/DDBJ whole genome shotgun (WGS) entry which is preliminary data.</text>
</comment>
<reference evidence="2 3" key="1">
    <citation type="submission" date="2023-05" db="EMBL/GenBank/DDBJ databases">
        <title>Novel species of genus Flectobacillus isolated from stream in China.</title>
        <authorList>
            <person name="Lu H."/>
        </authorList>
    </citation>
    <scope>NUCLEOTIDE SEQUENCE [LARGE SCALE GENOMIC DNA]</scope>
    <source>
        <strain evidence="2 3">KCTC 42575</strain>
    </source>
</reference>
<sequence>MSFSVRSIIAFWTLSVCLLVHSNTLAQSANLERVVTARFSDASVEEVLSYLSVQGNFKFSYNSSLIDEDKSVELILVNKTIREAIGLLFKGTIRYKVQGQYVILLKAERDPVYISGVVYDAVSGKKLPNVSIYERNSLASTITNQNGYYRIKLNHTKTIFKLSVSSPQYESQTLTIKILQSESKDWALQPKVKQPELPFDDNSPHFPNLIDTIAVPKEVPILVPRVPMTGLLLSEYSVADTTDNIFPIYRKDSNRLFRFWEEIKSRFSRMMIARTQRIHDKNVTDTLSRPFQLSVLPFLGTNKLLSGSIENRVSVNIVMGYSAGVRKMEFGGGLNGVRRNVNGFQFAGVGNIVGKNVTGVQMGGVFNTVLGETQGVAMTLGWNHTWKNMRGLQAAGLINITHKETKGAQLSGVLNVTGKLSKGLQMAPVLNVVLKESKGWQVGLLNFSHKISKGGHQIGFLNFSDSSATAPIGFLSFVGKGNGYKRFEVAIDEIQSANITFKTGVPAFYNILTLGSNFVRAYELVNIGYGFGRAYKLGGRWMMNTDVTGGLMVEYNQYGEVNQGVLWRFDLGFEKFLARNSTLTFGPSIKALVIDPANSSYANGKPFKNMPTYQAIRSTERFTLWYGFQMGLRIKQRYGD</sequence>
<dbReference type="SUPFAM" id="SSF49464">
    <property type="entry name" value="Carboxypeptidase regulatory domain-like"/>
    <property type="match status" value="1"/>
</dbReference>
<keyword evidence="1" id="KW-0732">Signal</keyword>
<keyword evidence="3" id="KW-1185">Reference proteome</keyword>
<dbReference type="InterPro" id="IPR008969">
    <property type="entry name" value="CarboxyPept-like_regulatory"/>
</dbReference>
<dbReference type="Proteomes" id="UP001236507">
    <property type="component" value="Unassembled WGS sequence"/>
</dbReference>
<feature type="chain" id="PRO_5046390640" evidence="1">
    <location>
        <begin position="27"/>
        <end position="640"/>
    </location>
</feature>
<protein>
    <submittedName>
        <fullName evidence="2">STN and carboxypeptidase regulatory-like domain-containing protein</fullName>
    </submittedName>
</protein>
<name>A0ABT6YAY5_9BACT</name>
<gene>
    <name evidence="2" type="ORF">QM524_15585</name>
</gene>
<dbReference type="RefSeq" id="WP_283345280.1">
    <property type="nucleotide sequence ID" value="NZ_JASHIF010000012.1"/>
</dbReference>
<organism evidence="2 3">
    <name type="scientific">Flectobacillus roseus</name>
    <dbReference type="NCBI Taxonomy" id="502259"/>
    <lineage>
        <taxon>Bacteria</taxon>
        <taxon>Pseudomonadati</taxon>
        <taxon>Bacteroidota</taxon>
        <taxon>Cytophagia</taxon>
        <taxon>Cytophagales</taxon>
        <taxon>Flectobacillaceae</taxon>
        <taxon>Flectobacillus</taxon>
    </lineage>
</organism>
<dbReference type="Gene3D" id="2.60.40.1120">
    <property type="entry name" value="Carboxypeptidase-like, regulatory domain"/>
    <property type="match status" value="1"/>
</dbReference>